<gene>
    <name evidence="1" type="ORF">GGQ72_002220</name>
</gene>
<evidence type="ECO:0000313" key="1">
    <source>
        <dbReference type="EMBL" id="MBB4143721.1"/>
    </source>
</evidence>
<organism evidence="1 2">
    <name type="scientific">Rhizobium rhizoryzae</name>
    <dbReference type="NCBI Taxonomy" id="451876"/>
    <lineage>
        <taxon>Bacteria</taxon>
        <taxon>Pseudomonadati</taxon>
        <taxon>Pseudomonadota</taxon>
        <taxon>Alphaproteobacteria</taxon>
        <taxon>Hyphomicrobiales</taxon>
        <taxon>Rhizobiaceae</taxon>
        <taxon>Rhizobium/Agrobacterium group</taxon>
        <taxon>Rhizobium</taxon>
    </lineage>
</organism>
<sequence>MTYYPIRSTGDALRVPATFCMPSFANSQEVQP</sequence>
<keyword evidence="2" id="KW-1185">Reference proteome</keyword>
<dbReference type="EMBL" id="JACIEC010000001">
    <property type="protein sequence ID" value="MBB4143721.1"/>
    <property type="molecule type" value="Genomic_DNA"/>
</dbReference>
<name>A0A7W6LGC8_9HYPH</name>
<proteinExistence type="predicted"/>
<evidence type="ECO:0000313" key="2">
    <source>
        <dbReference type="Proteomes" id="UP000519897"/>
    </source>
</evidence>
<comment type="caution">
    <text evidence="1">The sequence shown here is derived from an EMBL/GenBank/DDBJ whole genome shotgun (WGS) entry which is preliminary data.</text>
</comment>
<dbReference type="AlphaFoldDB" id="A0A7W6LGC8"/>
<accession>A0A7W6LGC8</accession>
<dbReference type="Proteomes" id="UP000519897">
    <property type="component" value="Unassembled WGS sequence"/>
</dbReference>
<protein>
    <submittedName>
        <fullName evidence="1">Uncharacterized protein</fullName>
    </submittedName>
</protein>
<reference evidence="1 2" key="1">
    <citation type="submission" date="2020-08" db="EMBL/GenBank/DDBJ databases">
        <title>Genomic Encyclopedia of Type Strains, Phase IV (KMG-IV): sequencing the most valuable type-strain genomes for metagenomic binning, comparative biology and taxonomic classification.</title>
        <authorList>
            <person name="Goeker M."/>
        </authorList>
    </citation>
    <scope>NUCLEOTIDE SEQUENCE [LARGE SCALE GENOMIC DNA]</scope>
    <source>
        <strain evidence="1 2">DSM 29514</strain>
    </source>
</reference>